<dbReference type="PANTHER" id="PTHR30562">
    <property type="entry name" value="UVRC/OXIDOREDUCTASE"/>
    <property type="match status" value="1"/>
</dbReference>
<evidence type="ECO:0000256" key="2">
    <source>
        <dbReference type="ARBA" id="ARBA00022763"/>
    </source>
</evidence>
<dbReference type="InterPro" id="IPR050066">
    <property type="entry name" value="UvrABC_protein_C"/>
</dbReference>
<dbReference type="Proteomes" id="UP000178187">
    <property type="component" value="Unassembled WGS sequence"/>
</dbReference>
<evidence type="ECO:0000313" key="9">
    <source>
        <dbReference type="EMBL" id="OGW96888.1"/>
    </source>
</evidence>
<accession>A0A1G1KVB1</accession>
<evidence type="ECO:0000313" key="10">
    <source>
        <dbReference type="Proteomes" id="UP000178187"/>
    </source>
</evidence>
<comment type="caution">
    <text evidence="9">The sequence shown here is derived from an EMBL/GenBank/DDBJ whole genome shotgun (WGS) entry which is preliminary data.</text>
</comment>
<dbReference type="SUPFAM" id="SSF47781">
    <property type="entry name" value="RuvA domain 2-like"/>
    <property type="match status" value="1"/>
</dbReference>
<dbReference type="GO" id="GO:0009432">
    <property type="term" value="P:SOS response"/>
    <property type="evidence" value="ECO:0007669"/>
    <property type="project" value="UniProtKB-KW"/>
</dbReference>
<dbReference type="Gene3D" id="3.30.420.340">
    <property type="entry name" value="UvrC, RNAse H endonuclease domain"/>
    <property type="match status" value="1"/>
</dbReference>
<keyword evidence="3" id="KW-0228">DNA excision</keyword>
<evidence type="ECO:0000256" key="6">
    <source>
        <dbReference type="ARBA" id="ARBA00023236"/>
    </source>
</evidence>
<feature type="domain" description="UvrC family homology region profile" evidence="8">
    <location>
        <begin position="259"/>
        <end position="363"/>
    </location>
</feature>
<reference evidence="9 10" key="1">
    <citation type="journal article" date="2016" name="Nat. Commun.">
        <title>Thousands of microbial genomes shed light on interconnected biogeochemical processes in an aquifer system.</title>
        <authorList>
            <person name="Anantharaman K."/>
            <person name="Brown C.T."/>
            <person name="Hug L.A."/>
            <person name="Sharon I."/>
            <person name="Castelle C.J."/>
            <person name="Probst A.J."/>
            <person name="Thomas B.C."/>
            <person name="Singh A."/>
            <person name="Wilkins M.J."/>
            <person name="Karaoz U."/>
            <person name="Brodie E.L."/>
            <person name="Williams K.H."/>
            <person name="Hubbard S.S."/>
            <person name="Banfield J.F."/>
        </authorList>
    </citation>
    <scope>NUCLEOTIDE SEQUENCE [LARGE SCALE GENOMIC DNA]</scope>
</reference>
<sequence length="489" mass="56157">MSNKGSKSKSGLTRLAVRVSKLPGMPGVYLFKEKTGRILYIGKARDLKKRVSSYFHARNHSPKVSVLIGKIADVEIIETQTEMDALLLEAHLIHRYAPRYNTLLKDDKTYPLLKITGDAYPRLLVTRNRTERKATYYGPYTDSGLLQEAVRIINSLFPIRKCQTLPKRACLYYHIGQCLAPCIKPEVKREYDRLIREVKAFLQGGRKSLMDYLTDRMISAANEFRFEDAQFFKSQIEALGWFRKKRFDIQKPEHGIGLRGTLELRKILKMERLPEKIVCFDVSNIHGDQAVASKVCFYRELANTMEYRRYKIKSVSGIDDYAMISEALGRMIKGILEGSESRFPDLIVIDGGRGHLNAAKKVLEAMNVPGIELLSIAKKFEWVFSPKFEYPIIFPRDSSVLRLLQKIRDEAHRFAITYHRALRGKVLSRSVLDEIPGVGEKRKKILLSSFESLRKLRDTPLAILEKMDGINCEIAQTVIDFLKVKYPDE</sequence>
<keyword evidence="1" id="KW-0963">Cytoplasm</keyword>
<keyword evidence="2" id="KW-0227">DNA damage</keyword>
<proteinExistence type="predicted"/>
<evidence type="ECO:0000259" key="8">
    <source>
        <dbReference type="PROSITE" id="PS50165"/>
    </source>
</evidence>
<keyword evidence="6" id="KW-0742">SOS response</keyword>
<dbReference type="InterPro" id="IPR001162">
    <property type="entry name" value="UvrC_RNase_H_dom"/>
</dbReference>
<dbReference type="GO" id="GO:0009381">
    <property type="term" value="F:excinuclease ABC activity"/>
    <property type="evidence" value="ECO:0007669"/>
    <property type="project" value="InterPro"/>
</dbReference>
<dbReference type="InterPro" id="IPR000305">
    <property type="entry name" value="GIY-YIG_endonuc"/>
</dbReference>
<dbReference type="PROSITE" id="PS50165">
    <property type="entry name" value="UVRC"/>
    <property type="match status" value="1"/>
</dbReference>
<dbReference type="Gene3D" id="3.40.1440.10">
    <property type="entry name" value="GIY-YIG endonuclease"/>
    <property type="match status" value="1"/>
</dbReference>
<evidence type="ECO:0000256" key="3">
    <source>
        <dbReference type="ARBA" id="ARBA00022769"/>
    </source>
</evidence>
<keyword evidence="4" id="KW-0267">Excision nuclease</keyword>
<dbReference type="SUPFAM" id="SSF82771">
    <property type="entry name" value="GIY-YIG endonuclease"/>
    <property type="match status" value="1"/>
</dbReference>
<feature type="domain" description="GIY-YIG" evidence="7">
    <location>
        <begin position="24"/>
        <end position="102"/>
    </location>
</feature>
<evidence type="ECO:0000256" key="1">
    <source>
        <dbReference type="ARBA" id="ARBA00022490"/>
    </source>
</evidence>
<organism evidence="9 10">
    <name type="scientific">Candidatus Danuiimicrobium aquiferis</name>
    <dbReference type="NCBI Taxonomy" id="1801832"/>
    <lineage>
        <taxon>Bacteria</taxon>
        <taxon>Pseudomonadati</taxon>
        <taxon>Candidatus Omnitrophota</taxon>
        <taxon>Candidatus Danuiimicrobium</taxon>
    </lineage>
</organism>
<keyword evidence="5" id="KW-0234">DNA repair</keyword>
<dbReference type="GO" id="GO:0009380">
    <property type="term" value="C:excinuclease repair complex"/>
    <property type="evidence" value="ECO:0007669"/>
    <property type="project" value="TreeGrafter"/>
</dbReference>
<name>A0A1G1KVB1_9BACT</name>
<evidence type="ECO:0008006" key="11">
    <source>
        <dbReference type="Google" id="ProtNLM"/>
    </source>
</evidence>
<dbReference type="Pfam" id="PF08459">
    <property type="entry name" value="UvrC_RNaseH_dom"/>
    <property type="match status" value="1"/>
</dbReference>
<dbReference type="SMART" id="SM00465">
    <property type="entry name" value="GIYc"/>
    <property type="match status" value="1"/>
</dbReference>
<dbReference type="InterPro" id="IPR047296">
    <property type="entry name" value="GIY-YIG_UvrC_Cho"/>
</dbReference>
<dbReference type="Pfam" id="PF01541">
    <property type="entry name" value="GIY-YIG"/>
    <property type="match status" value="1"/>
</dbReference>
<dbReference type="Pfam" id="PF12826">
    <property type="entry name" value="HHH_2"/>
    <property type="match status" value="1"/>
</dbReference>
<dbReference type="InterPro" id="IPR036876">
    <property type="entry name" value="UVR_dom_sf"/>
</dbReference>
<evidence type="ECO:0000256" key="5">
    <source>
        <dbReference type="ARBA" id="ARBA00023204"/>
    </source>
</evidence>
<dbReference type="CDD" id="cd10434">
    <property type="entry name" value="GIY-YIG_UvrC_Cho"/>
    <property type="match status" value="1"/>
</dbReference>
<evidence type="ECO:0000256" key="4">
    <source>
        <dbReference type="ARBA" id="ARBA00022881"/>
    </source>
</evidence>
<dbReference type="InterPro" id="IPR038476">
    <property type="entry name" value="UvrC_RNase_H_dom_sf"/>
</dbReference>
<dbReference type="InterPro" id="IPR041663">
    <property type="entry name" value="DisA/LigA_HHH"/>
</dbReference>
<dbReference type="GO" id="GO:0006289">
    <property type="term" value="P:nucleotide-excision repair"/>
    <property type="evidence" value="ECO:0007669"/>
    <property type="project" value="InterPro"/>
</dbReference>
<dbReference type="FunFam" id="3.40.1440.10:FF:000001">
    <property type="entry name" value="UvrABC system protein C"/>
    <property type="match status" value="1"/>
</dbReference>
<dbReference type="PROSITE" id="PS50164">
    <property type="entry name" value="GIY_YIG"/>
    <property type="match status" value="1"/>
</dbReference>
<dbReference type="AlphaFoldDB" id="A0A1G1KVB1"/>
<dbReference type="Gene3D" id="1.10.150.20">
    <property type="entry name" value="5' to 3' exonuclease, C-terminal subdomain"/>
    <property type="match status" value="1"/>
</dbReference>
<dbReference type="PANTHER" id="PTHR30562:SF1">
    <property type="entry name" value="UVRABC SYSTEM PROTEIN C"/>
    <property type="match status" value="1"/>
</dbReference>
<dbReference type="SUPFAM" id="SSF46600">
    <property type="entry name" value="C-terminal UvrC-binding domain of UvrB"/>
    <property type="match status" value="1"/>
</dbReference>
<dbReference type="InterPro" id="IPR010994">
    <property type="entry name" value="RuvA_2-like"/>
</dbReference>
<dbReference type="InterPro" id="IPR035901">
    <property type="entry name" value="GIY-YIG_endonuc_sf"/>
</dbReference>
<dbReference type="EMBL" id="MHFR01000046">
    <property type="protein sequence ID" value="OGW96888.1"/>
    <property type="molecule type" value="Genomic_DNA"/>
</dbReference>
<evidence type="ECO:0000259" key="7">
    <source>
        <dbReference type="PROSITE" id="PS50164"/>
    </source>
</evidence>
<gene>
    <name evidence="9" type="ORF">A3G33_06265</name>
</gene>
<protein>
    <recommendedName>
        <fullName evidence="11">Excinuclease ABC subunit C</fullName>
    </recommendedName>
</protein>